<dbReference type="PANTHER" id="PTHR12975:SF6">
    <property type="entry name" value="TRAFFICKING PROTEIN PARTICLE COMPLEX SUBUNIT 8"/>
    <property type="match status" value="1"/>
</dbReference>
<dbReference type="InParanoid" id="G8JTM6"/>
<dbReference type="AlphaFoldDB" id="G8JTM6"/>
<dbReference type="GO" id="GO:0006888">
    <property type="term" value="P:endoplasmic reticulum to Golgi vesicle-mediated transport"/>
    <property type="evidence" value="ECO:0007669"/>
    <property type="project" value="EnsemblFungi"/>
</dbReference>
<organism evidence="1 2">
    <name type="scientific">Eremothecium cymbalariae (strain CBS 270.75 / DBVPG 7215 / KCTC 17166 / NRRL Y-17582)</name>
    <name type="common">Yeast</name>
    <dbReference type="NCBI Taxonomy" id="931890"/>
    <lineage>
        <taxon>Eukaryota</taxon>
        <taxon>Fungi</taxon>
        <taxon>Dikarya</taxon>
        <taxon>Ascomycota</taxon>
        <taxon>Saccharomycotina</taxon>
        <taxon>Saccharomycetes</taxon>
        <taxon>Saccharomycetales</taxon>
        <taxon>Saccharomycetaceae</taxon>
        <taxon>Eremothecium</taxon>
    </lineage>
</organism>
<dbReference type="GO" id="GO:0051321">
    <property type="term" value="P:meiotic cell cycle"/>
    <property type="evidence" value="ECO:0007669"/>
    <property type="project" value="EnsemblFungi"/>
</dbReference>
<dbReference type="GO" id="GO:0031410">
    <property type="term" value="C:cytoplasmic vesicle"/>
    <property type="evidence" value="ECO:0007669"/>
    <property type="project" value="EnsemblFungi"/>
</dbReference>
<keyword evidence="2" id="KW-1185">Reference proteome</keyword>
<name>G8JTM6_ERECY</name>
<dbReference type="GeneID" id="11469496"/>
<dbReference type="Pfam" id="PF12739">
    <property type="entry name" value="TRAPPC-Trs85"/>
    <property type="match status" value="1"/>
</dbReference>
<evidence type="ECO:0000313" key="1">
    <source>
        <dbReference type="EMBL" id="AET39379.1"/>
    </source>
</evidence>
<dbReference type="GO" id="GO:0034727">
    <property type="term" value="P:piecemeal microautophagy of the nucleus"/>
    <property type="evidence" value="ECO:0007669"/>
    <property type="project" value="EnsemblFungi"/>
</dbReference>
<dbReference type="OrthoDB" id="203724at2759"/>
<dbReference type="RefSeq" id="XP_003646196.1">
    <property type="nucleotide sequence ID" value="XM_003646148.1"/>
</dbReference>
<dbReference type="GO" id="GO:0071255">
    <property type="term" value="P:Cvt vesicle assembly"/>
    <property type="evidence" value="ECO:0007669"/>
    <property type="project" value="EnsemblFungi"/>
</dbReference>
<dbReference type="GO" id="GO:0034497">
    <property type="term" value="P:protein localization to phagophore assembly site"/>
    <property type="evidence" value="ECO:0007669"/>
    <property type="project" value="EnsemblFungi"/>
</dbReference>
<dbReference type="InterPro" id="IPR024420">
    <property type="entry name" value="TRAPP_III_complex_Trs85"/>
</dbReference>
<dbReference type="GO" id="GO:0000407">
    <property type="term" value="C:phagophore assembly site"/>
    <property type="evidence" value="ECO:0007669"/>
    <property type="project" value="EnsemblFungi"/>
</dbReference>
<protein>
    <recommendedName>
        <fullName evidence="3">Trafficking protein particle complex III-specific subunit 85</fullName>
    </recommendedName>
</protein>
<dbReference type="KEGG" id="erc:Ecym_4316"/>
<dbReference type="OMA" id="KLADWSM"/>
<dbReference type="STRING" id="931890.G8JTM6"/>
<dbReference type="Proteomes" id="UP000006790">
    <property type="component" value="Chromosome 4"/>
</dbReference>
<evidence type="ECO:0008006" key="3">
    <source>
        <dbReference type="Google" id="ProtNLM"/>
    </source>
</evidence>
<dbReference type="GO" id="GO:1990072">
    <property type="term" value="C:TRAPPIII protein complex"/>
    <property type="evidence" value="ECO:0007669"/>
    <property type="project" value="EnsemblFungi"/>
</dbReference>
<dbReference type="EMBL" id="CP002500">
    <property type="protein sequence ID" value="AET39379.1"/>
    <property type="molecule type" value="Genomic_DNA"/>
</dbReference>
<gene>
    <name evidence="1" type="ordered locus">Ecym_4316</name>
</gene>
<evidence type="ECO:0000313" key="2">
    <source>
        <dbReference type="Proteomes" id="UP000006790"/>
    </source>
</evidence>
<dbReference type="eggNOG" id="KOG1938">
    <property type="taxonomic scope" value="Eukaryota"/>
</dbReference>
<dbReference type="FunCoup" id="G8JTM6">
    <property type="interactions" value="42"/>
</dbReference>
<accession>G8JTM6</accession>
<dbReference type="HOGENOM" id="CLU_015504_0_0_1"/>
<reference evidence="2" key="1">
    <citation type="journal article" date="2012" name="G3 (Bethesda)">
        <title>Pichia sorbitophila, an interspecies yeast hybrid reveals early steps of genome resolution following polyploidization.</title>
        <authorList>
            <person name="Leh Louis V."/>
            <person name="Despons L."/>
            <person name="Friedrich A."/>
            <person name="Martin T."/>
            <person name="Durrens P."/>
            <person name="Casaregola S."/>
            <person name="Neuveglise C."/>
            <person name="Fairhead C."/>
            <person name="Marck C."/>
            <person name="Cruz J.A."/>
            <person name="Straub M.L."/>
            <person name="Kugler V."/>
            <person name="Sacerdot C."/>
            <person name="Uzunov Z."/>
            <person name="Thierry A."/>
            <person name="Weiss S."/>
            <person name="Bleykasten C."/>
            <person name="De Montigny J."/>
            <person name="Jacques N."/>
            <person name="Jung P."/>
            <person name="Lemaire M."/>
            <person name="Mallet S."/>
            <person name="Morel G."/>
            <person name="Richard G.F."/>
            <person name="Sarkar A."/>
            <person name="Savel G."/>
            <person name="Schacherer J."/>
            <person name="Seret M.L."/>
            <person name="Talla E."/>
            <person name="Samson G."/>
            <person name="Jubin C."/>
            <person name="Poulain J."/>
            <person name="Vacherie B."/>
            <person name="Barbe V."/>
            <person name="Pelletier E."/>
            <person name="Sherman D.J."/>
            <person name="Westhof E."/>
            <person name="Weissenbach J."/>
            <person name="Baret P.V."/>
            <person name="Wincker P."/>
            <person name="Gaillardin C."/>
            <person name="Dujon B."/>
            <person name="Souciet J.L."/>
        </authorList>
    </citation>
    <scope>NUCLEOTIDE SEQUENCE [LARGE SCALE GENOMIC DNA]</scope>
    <source>
        <strain evidence="2">CBS 270.75 / DBVPG 7215 / KCTC 17166 / NRRL Y-17582</strain>
    </source>
</reference>
<proteinExistence type="predicted"/>
<dbReference type="GO" id="GO:0000425">
    <property type="term" value="P:pexophagy"/>
    <property type="evidence" value="ECO:0007669"/>
    <property type="project" value="EnsemblFungi"/>
</dbReference>
<dbReference type="PANTHER" id="PTHR12975">
    <property type="entry name" value="TRANSPORT PROTEIN TRAPP"/>
    <property type="match status" value="1"/>
</dbReference>
<sequence length="623" mass="72396">MLSYEKYMNLLHYPDQWSQPVPREISRKVICNALSPCISVQSTDALNQHLEEVFKIGSLYKLLRYFGDYIQDRDQLDDKISAKLQPNNRRQRQNSLFQRNSSRYIRFQTPLTDIISVGDNHQVEFNDLEESLSEFLKDIEEHTVNDSPCELLKHSIFHKFITMLSSTTLSPYHSFNHPILALLALDITQGEEYELARELLMEFKNLPNTLSKFPAFINTNDVLPVFILCFDQSSPQQWETVQSLMKVIKKQLFVESVPLPIFTNFRDRSIVLHPPITNSLQEQLYDSSHPVSLKLCPRLVKLIYDTINSMVEDLMIPFMNRKISFWDETILQPRKSIFHSNKLLKRFISKSSGSPTASMPTSPDGHFLASSNEFLLRKLADWCFMLSDYKTAYSIYEILIRDFENYPLYMSSCQEFSALSLLMGAHSIVTAKMIKNDIDPLIMKYLDYAVNNIISLDQIRCMIYMTELFLSLSDTWTSAPFAIKYLEVILQKENLKLGPVCRNLIWERISFAYRLRIDPRIHADDDSTSDCDHDLEEELYLNPHKLHCGKIQNQGFTRYRKEAVFQLLAAKKWLQCGQTRQGAWSLKRCNRVYRDLPFANAEGTLLSRLADAVVDSENSQRAN</sequence>